<accession>A0A074V7M4</accession>
<feature type="chain" id="PRO_5001700489" description="Lipoprotein" evidence="1">
    <location>
        <begin position="21"/>
        <end position="146"/>
    </location>
</feature>
<dbReference type="AlphaFoldDB" id="A0A074V7M4"/>
<evidence type="ECO:0000313" key="2">
    <source>
        <dbReference type="EMBL" id="KEP99821.1"/>
    </source>
</evidence>
<sequence length="146" mass="17256">MYWRKICYLGIVVLALAACATPEQKAARQAERAAAEKAAQQKLQLDLAAQCDTRTAELMREQMQNPTFLSDPANAKLAEEYRQRVNLPIFQSCYKLAWNNYINKIKLQQAQNWAMQRRWDDDMDWMMFRPRWCRGVHNGRSYVYRC</sequence>
<comment type="caution">
    <text evidence="2">The sequence shown here is derived from an EMBL/GenBank/DDBJ whole genome shotgun (WGS) entry which is preliminary data.</text>
</comment>
<keyword evidence="1" id="KW-0732">Signal</keyword>
<gene>
    <name evidence="2" type="ORF">SASC598J21_022580</name>
</gene>
<dbReference type="Proteomes" id="UP000027644">
    <property type="component" value="Unassembled WGS sequence"/>
</dbReference>
<evidence type="ECO:0000313" key="3">
    <source>
        <dbReference type="Proteomes" id="UP000027644"/>
    </source>
</evidence>
<proteinExistence type="predicted"/>
<dbReference type="EMBL" id="AVQL01000456">
    <property type="protein sequence ID" value="KEP99821.1"/>
    <property type="molecule type" value="Genomic_DNA"/>
</dbReference>
<feature type="signal peptide" evidence="1">
    <location>
        <begin position="1"/>
        <end position="20"/>
    </location>
</feature>
<name>A0A074V7M4_9NEIS</name>
<evidence type="ECO:0000256" key="1">
    <source>
        <dbReference type="SAM" id="SignalP"/>
    </source>
</evidence>
<evidence type="ECO:0008006" key="4">
    <source>
        <dbReference type="Google" id="ProtNLM"/>
    </source>
</evidence>
<dbReference type="PROSITE" id="PS51257">
    <property type="entry name" value="PROKAR_LIPOPROTEIN"/>
    <property type="match status" value="1"/>
</dbReference>
<protein>
    <recommendedName>
        <fullName evidence="4">Lipoprotein</fullName>
    </recommendedName>
</protein>
<reference evidence="2 3" key="1">
    <citation type="journal article" date="2014" name="PLoS Genet.">
        <title>Hidden diversity in honey bee gut symbionts detected by single-cell genomics.</title>
        <authorList>
            <person name="Engel P."/>
            <person name="Stepanauskas R."/>
            <person name="Moran N."/>
        </authorList>
    </citation>
    <scope>NUCLEOTIDE SEQUENCE [LARGE SCALE GENOMIC DNA]</scope>
    <source>
        <strain evidence="2 3">SCGC AB-598-J21</strain>
    </source>
</reference>
<organism evidence="2 3">
    <name type="scientific">Snodgrassella alvi SCGC AB-598-J21</name>
    <dbReference type="NCBI Taxonomy" id="1385367"/>
    <lineage>
        <taxon>Bacteria</taxon>
        <taxon>Pseudomonadati</taxon>
        <taxon>Pseudomonadota</taxon>
        <taxon>Betaproteobacteria</taxon>
        <taxon>Neisseriales</taxon>
        <taxon>Neisseriaceae</taxon>
        <taxon>Snodgrassella</taxon>
    </lineage>
</organism>